<gene>
    <name evidence="9" type="ORF">I6U51_21390</name>
</gene>
<evidence type="ECO:0000256" key="2">
    <source>
        <dbReference type="ARBA" id="ARBA00022723"/>
    </source>
</evidence>
<keyword evidence="4 6" id="KW-0862">Zinc</keyword>
<dbReference type="PANTHER" id="PTHR34217">
    <property type="entry name" value="METAL-DEPENDENT CARBOXYPEPTIDASE"/>
    <property type="match status" value="1"/>
</dbReference>
<evidence type="ECO:0000259" key="8">
    <source>
        <dbReference type="Pfam" id="PF08439"/>
    </source>
</evidence>
<keyword evidence="1 6" id="KW-0645">Protease</keyword>
<dbReference type="SUPFAM" id="SSF55486">
    <property type="entry name" value="Metalloproteases ('zincins'), catalytic domain"/>
    <property type="match status" value="1"/>
</dbReference>
<dbReference type="CDD" id="cd09607">
    <property type="entry name" value="M3B_PepF"/>
    <property type="match status" value="1"/>
</dbReference>
<keyword evidence="10" id="KW-1185">Reference proteome</keyword>
<dbReference type="InterPro" id="IPR011977">
    <property type="entry name" value="Pept_M3B_clade3"/>
</dbReference>
<dbReference type="GO" id="GO:0046872">
    <property type="term" value="F:metal ion binding"/>
    <property type="evidence" value="ECO:0007669"/>
    <property type="project" value="UniProtKB-UniRule"/>
</dbReference>
<dbReference type="NCBIfam" id="TIGR02290">
    <property type="entry name" value="M3_fam_3"/>
    <property type="match status" value="1"/>
</dbReference>
<feature type="domain" description="Peptidase M3A/M3B catalytic" evidence="7">
    <location>
        <begin position="195"/>
        <end position="574"/>
    </location>
</feature>
<keyword evidence="3 6" id="KW-0378">Hydrolase</keyword>
<proteinExistence type="inferred from homology"/>
<evidence type="ECO:0000256" key="1">
    <source>
        <dbReference type="ARBA" id="ARBA00022670"/>
    </source>
</evidence>
<dbReference type="InterPro" id="IPR042088">
    <property type="entry name" value="OligoPept_F_C"/>
</dbReference>
<dbReference type="Gene3D" id="1.10.1370.20">
    <property type="entry name" value="Oligoendopeptidase f, C-terminal domain"/>
    <property type="match status" value="1"/>
</dbReference>
<dbReference type="Pfam" id="PF01432">
    <property type="entry name" value="Peptidase_M3"/>
    <property type="match status" value="1"/>
</dbReference>
<evidence type="ECO:0000256" key="5">
    <source>
        <dbReference type="ARBA" id="ARBA00023049"/>
    </source>
</evidence>
<evidence type="ECO:0000256" key="6">
    <source>
        <dbReference type="RuleBase" id="RU003435"/>
    </source>
</evidence>
<dbReference type="Gene3D" id="1.20.140.70">
    <property type="entry name" value="Oligopeptidase f, N-terminal domain"/>
    <property type="match status" value="1"/>
</dbReference>
<dbReference type="InterPro" id="IPR034006">
    <property type="entry name" value="M3B_PepF_2"/>
</dbReference>
<evidence type="ECO:0000256" key="4">
    <source>
        <dbReference type="ARBA" id="ARBA00022833"/>
    </source>
</evidence>
<reference evidence="9" key="1">
    <citation type="submission" date="2020-12" db="EMBL/GenBank/DDBJ databases">
        <title>Clostridium thailandense sp. nov., a novel acetogenic bacterium isolated from peat land soil in Thailand.</title>
        <authorList>
            <person name="Chaikitkaew S."/>
            <person name="Birkeland N.K."/>
        </authorList>
    </citation>
    <scope>NUCLEOTIDE SEQUENCE</scope>
    <source>
        <strain evidence="9">DSM 17425</strain>
    </source>
</reference>
<comment type="caution">
    <text evidence="9">The sequence shown here is derived from an EMBL/GenBank/DDBJ whole genome shotgun (WGS) entry which is preliminary data.</text>
</comment>
<evidence type="ECO:0000313" key="9">
    <source>
        <dbReference type="EMBL" id="MBI6875232.1"/>
    </source>
</evidence>
<feature type="domain" description="Oligopeptidase F N-terminal" evidence="8">
    <location>
        <begin position="114"/>
        <end position="175"/>
    </location>
</feature>
<keyword evidence="5 6" id="KW-0482">Metalloprotease</keyword>
<dbReference type="PANTHER" id="PTHR34217:SF1">
    <property type="entry name" value="CARBOXYPEPTIDASE 1"/>
    <property type="match status" value="1"/>
</dbReference>
<dbReference type="InterPro" id="IPR001333">
    <property type="entry name" value="Peptidase_M32_Taq"/>
</dbReference>
<protein>
    <submittedName>
        <fullName evidence="9">M3 family oligoendopeptidase</fullName>
    </submittedName>
</protein>
<evidence type="ECO:0000313" key="10">
    <source>
        <dbReference type="Proteomes" id="UP000622687"/>
    </source>
</evidence>
<dbReference type="Pfam" id="PF08439">
    <property type="entry name" value="Peptidase_M3_N"/>
    <property type="match status" value="1"/>
</dbReference>
<organism evidence="9 10">
    <name type="scientific">Clostridium aciditolerans</name>
    <dbReference type="NCBI Taxonomy" id="339861"/>
    <lineage>
        <taxon>Bacteria</taxon>
        <taxon>Bacillati</taxon>
        <taxon>Bacillota</taxon>
        <taxon>Clostridia</taxon>
        <taxon>Eubacteriales</taxon>
        <taxon>Clostridiaceae</taxon>
        <taxon>Clostridium</taxon>
    </lineage>
</organism>
<dbReference type="InterPro" id="IPR013647">
    <property type="entry name" value="OligopepF_N_dom"/>
</dbReference>
<dbReference type="AlphaFoldDB" id="A0A934M5F8"/>
<dbReference type="EMBL" id="JAEEGB010000039">
    <property type="protein sequence ID" value="MBI6875232.1"/>
    <property type="molecule type" value="Genomic_DNA"/>
</dbReference>
<dbReference type="GO" id="GO:0004222">
    <property type="term" value="F:metalloendopeptidase activity"/>
    <property type="evidence" value="ECO:0007669"/>
    <property type="project" value="InterPro"/>
</dbReference>
<dbReference type="Proteomes" id="UP000622687">
    <property type="component" value="Unassembled WGS sequence"/>
</dbReference>
<dbReference type="GO" id="GO:0006508">
    <property type="term" value="P:proteolysis"/>
    <property type="evidence" value="ECO:0007669"/>
    <property type="project" value="UniProtKB-KW"/>
</dbReference>
<comment type="cofactor">
    <cofactor evidence="6">
        <name>Zn(2+)</name>
        <dbReference type="ChEBI" id="CHEBI:29105"/>
    </cofactor>
    <text evidence="6">Binds 1 zinc ion.</text>
</comment>
<accession>A0A934M5F8</accession>
<name>A0A934M5F8_9CLOT</name>
<dbReference type="GO" id="GO:0004181">
    <property type="term" value="F:metallocarboxypeptidase activity"/>
    <property type="evidence" value="ECO:0007669"/>
    <property type="project" value="InterPro"/>
</dbReference>
<comment type="similarity">
    <text evidence="6">Belongs to the peptidase M3 family.</text>
</comment>
<evidence type="ECO:0000256" key="3">
    <source>
        <dbReference type="ARBA" id="ARBA00022801"/>
    </source>
</evidence>
<keyword evidence="2 6" id="KW-0479">Metal-binding</keyword>
<sequence>MSLNWSLKELYESFESENFKQDLIECVKYIESFSDWVNQVTKNYDNVVSKLEDYINKISYQEKLFSKLFAFCELTLSVETSNKAALKNLESLEQKASSLAPGESKIKSWIGKIENLNNIVEQSDLLKEHSFYLMEIKQNNKYLLSDKEEAVIAKMKNTGSSSWSKLRDLLTSSLKVDIELDGENKQLPLTVIRNMAYDKDESLRRKAYEAEINSYKKIEDAVAASLNGIKGEVITISKIRGYESPLEEALLNSRMDKETLESMLAAMKESFPSFRRYFKRKGELLQKENGLAFYDIFAPIGTVNMEFPYEKGKAFVYENFKTFSGELANYAQKAFNNNWIDVEPREGKVGGAFCNNIHAIGESRFMLNYGDRFTDVVTLAHELGHGYHGECLNKESILNSDYPMPIAETASTFCETIVKKAAIKSATKEEAFSILESEISDCAQVIVDIYSRFFFESELFKHRENSSLSSEELNSLMITAQKEAYGDALDEKYLHPYMWICKPHYYDSDYNFYNFPYAFGLLFSKGLYARYLKTGRDFARDYNKLLSVTGKMKLYDVAKLMNIDIHDIDFWRSSLKTIEEDIDKFIELSKC</sequence>
<evidence type="ECO:0000259" key="7">
    <source>
        <dbReference type="Pfam" id="PF01432"/>
    </source>
</evidence>
<dbReference type="RefSeq" id="WP_211144586.1">
    <property type="nucleotide sequence ID" value="NZ_JAEEGB010000039.1"/>
</dbReference>
<dbReference type="InterPro" id="IPR001567">
    <property type="entry name" value="Pept_M3A_M3B_dom"/>
</dbReference>